<dbReference type="Pfam" id="PF01788">
    <property type="entry name" value="PsbJ"/>
    <property type="match status" value="1"/>
</dbReference>
<dbReference type="RefSeq" id="WP_099534295.1">
    <property type="nucleotide sequence ID" value="NZ_JAZAQF010000049.1"/>
</dbReference>
<keyword evidence="4 7" id="KW-1133">Transmembrane helix</keyword>
<dbReference type="InterPro" id="IPR037267">
    <property type="entry name" value="PSII_PsbJ_sf"/>
</dbReference>
<dbReference type="EMBL" id="JAZAQF010000049">
    <property type="protein sequence ID" value="MFG3817578.1"/>
    <property type="molecule type" value="Genomic_DNA"/>
</dbReference>
<gene>
    <name evidence="7" type="primary">psbJ</name>
    <name evidence="8" type="ORF">VPK24_08010</name>
</gene>
<evidence type="ECO:0000256" key="1">
    <source>
        <dbReference type="ARBA" id="ARBA00022469"/>
    </source>
</evidence>
<keyword evidence="5 7" id="KW-0472">Membrane</keyword>
<keyword evidence="9" id="KW-1185">Reference proteome</keyword>
<name>A0ABW7CC48_9CYAN</name>
<evidence type="ECO:0000256" key="3">
    <source>
        <dbReference type="ARBA" id="ARBA00022692"/>
    </source>
</evidence>
<dbReference type="InterPro" id="IPR002682">
    <property type="entry name" value="PSII_PsbJ"/>
</dbReference>
<dbReference type="HAMAP" id="MF_01305">
    <property type="entry name" value="PSII_PsbJ"/>
    <property type="match status" value="1"/>
</dbReference>
<keyword evidence="7" id="KW-0793">Thylakoid</keyword>
<proteinExistence type="inferred from homology"/>
<comment type="subunit">
    <text evidence="7">PSII is composed of 1 copy each of membrane proteins PsbA, PsbB, PsbC, PsbD, PsbE, PsbF, PsbH, PsbI, PsbJ, PsbK, PsbL, PsbM, PsbT, PsbX, PsbY, PsbZ, Psb30/Ycf12, peripheral proteins PsbO, CyanoQ (PsbQ), PsbU, PsbV and a large number of cofactors. It forms dimeric complexes.</text>
</comment>
<comment type="caution">
    <text evidence="8">The sequence shown here is derived from an EMBL/GenBank/DDBJ whole genome shotgun (WGS) entry which is preliminary data.</text>
</comment>
<dbReference type="Proteomes" id="UP001604335">
    <property type="component" value="Unassembled WGS sequence"/>
</dbReference>
<accession>A0ABW7CC48</accession>
<dbReference type="PANTHER" id="PTHR34812">
    <property type="entry name" value="PHOTOSYSTEM II REACTION CENTER PROTEIN J"/>
    <property type="match status" value="1"/>
</dbReference>
<dbReference type="NCBIfam" id="NF002722">
    <property type="entry name" value="PRK02565.1"/>
    <property type="match status" value="1"/>
</dbReference>
<comment type="function">
    <text evidence="7">One of the components of the core complex of photosystem II (PSII). PSII is a light-driven water:plastoquinone oxidoreductase that uses light energy to abstract electrons from H(2)O, generating O(2) and a proton gradient subsequently used for ATP formation. It consists of a core antenna complex that captures photons, and an electron transfer chain that converts photonic excitation into a charge separation.</text>
</comment>
<sequence>MSGGGRIPLWVVGTIAGIGVIGVVGLFFYGAYVGLGSSM</sequence>
<reference evidence="9" key="1">
    <citation type="journal article" date="2024" name="Algal Res.">
        <title>Biochemical, toxicological and genomic investigation of a high-biomass producing Limnothrix strain isolated from Italian shallow drinking water reservoir.</title>
        <authorList>
            <person name="Simonazzi M."/>
            <person name="Shishido T.K."/>
            <person name="Delbaje E."/>
            <person name="Wahlsten M."/>
            <person name="Fewer D.P."/>
            <person name="Sivonen K."/>
            <person name="Pezzolesi L."/>
            <person name="Pistocchi R."/>
        </authorList>
    </citation>
    <scope>NUCLEOTIDE SEQUENCE [LARGE SCALE GENOMIC DNA]</scope>
    <source>
        <strain evidence="9">LRLZ20PSL1</strain>
    </source>
</reference>
<feature type="transmembrane region" description="Helical" evidence="7">
    <location>
        <begin position="7"/>
        <end position="32"/>
    </location>
</feature>
<evidence type="ECO:0000256" key="5">
    <source>
        <dbReference type="ARBA" id="ARBA00023136"/>
    </source>
</evidence>
<organism evidence="8 9">
    <name type="scientific">Limnothrix redekei LRLZ20PSL1</name>
    <dbReference type="NCBI Taxonomy" id="3112953"/>
    <lineage>
        <taxon>Bacteria</taxon>
        <taxon>Bacillati</taxon>
        <taxon>Cyanobacteriota</taxon>
        <taxon>Cyanophyceae</taxon>
        <taxon>Pseudanabaenales</taxon>
        <taxon>Pseudanabaenaceae</taxon>
        <taxon>Limnothrix</taxon>
    </lineage>
</organism>
<keyword evidence="3 7" id="KW-0812">Transmembrane</keyword>
<evidence type="ECO:0000313" key="8">
    <source>
        <dbReference type="EMBL" id="MFG3817578.1"/>
    </source>
</evidence>
<keyword evidence="2 7" id="KW-0602">Photosynthesis</keyword>
<evidence type="ECO:0000256" key="2">
    <source>
        <dbReference type="ARBA" id="ARBA00022531"/>
    </source>
</evidence>
<keyword evidence="1 7" id="KW-0674">Reaction center</keyword>
<comment type="subcellular location">
    <subcellularLocation>
        <location evidence="7">Cellular thylakoid membrane</location>
        <topology evidence="7">Single-pass membrane protein</topology>
    </subcellularLocation>
</comment>
<keyword evidence="6 7" id="KW-0604">Photosystem II</keyword>
<dbReference type="SUPFAM" id="SSF161021">
    <property type="entry name" value="Photosystem II reaction center protein J, PsbJ"/>
    <property type="match status" value="1"/>
</dbReference>
<evidence type="ECO:0000256" key="7">
    <source>
        <dbReference type="HAMAP-Rule" id="MF_01305"/>
    </source>
</evidence>
<evidence type="ECO:0000256" key="4">
    <source>
        <dbReference type="ARBA" id="ARBA00022989"/>
    </source>
</evidence>
<comment type="similarity">
    <text evidence="7">Belongs to the PsbJ family.</text>
</comment>
<evidence type="ECO:0000256" key="6">
    <source>
        <dbReference type="ARBA" id="ARBA00023276"/>
    </source>
</evidence>
<dbReference type="PANTHER" id="PTHR34812:SF3">
    <property type="entry name" value="PHOTOSYSTEM II REACTION CENTER PROTEIN J"/>
    <property type="match status" value="1"/>
</dbReference>
<evidence type="ECO:0000313" key="9">
    <source>
        <dbReference type="Proteomes" id="UP001604335"/>
    </source>
</evidence>
<protein>
    <recommendedName>
        <fullName evidence="7">Photosystem II reaction center protein J</fullName>
        <shortName evidence="7">PSII-J</shortName>
    </recommendedName>
</protein>
<dbReference type="Gene3D" id="6.10.250.2070">
    <property type="match status" value="1"/>
</dbReference>